<dbReference type="EMBL" id="JBHSZH010000005">
    <property type="protein sequence ID" value="MFC7080993.1"/>
    <property type="molecule type" value="Genomic_DNA"/>
</dbReference>
<dbReference type="AlphaFoldDB" id="A0ABD5WPM1"/>
<gene>
    <name evidence="1" type="ORF">ACFQJ6_13645</name>
</gene>
<keyword evidence="2" id="KW-1185">Reference proteome</keyword>
<reference evidence="1 2" key="1">
    <citation type="journal article" date="2019" name="Int. J. Syst. Evol. Microbiol.">
        <title>The Global Catalogue of Microorganisms (GCM) 10K type strain sequencing project: providing services to taxonomists for standard genome sequencing and annotation.</title>
        <authorList>
            <consortium name="The Broad Institute Genomics Platform"/>
            <consortium name="The Broad Institute Genome Sequencing Center for Infectious Disease"/>
            <person name="Wu L."/>
            <person name="Ma J."/>
        </authorList>
    </citation>
    <scope>NUCLEOTIDE SEQUENCE [LARGE SCALE GENOMIC DNA]</scope>
    <source>
        <strain evidence="1 2">DT72</strain>
    </source>
</reference>
<comment type="caution">
    <text evidence="1">The sequence shown here is derived from an EMBL/GenBank/DDBJ whole genome shotgun (WGS) entry which is preliminary data.</text>
</comment>
<dbReference type="RefSeq" id="WP_276281111.1">
    <property type="nucleotide sequence ID" value="NZ_CP119809.1"/>
</dbReference>
<accession>A0ABD5WPM1</accession>
<proteinExistence type="predicted"/>
<organism evidence="1 2">
    <name type="scientific">Halorussus caseinilyticus</name>
    <dbReference type="NCBI Taxonomy" id="3034025"/>
    <lineage>
        <taxon>Archaea</taxon>
        <taxon>Methanobacteriati</taxon>
        <taxon>Methanobacteriota</taxon>
        <taxon>Stenosarchaea group</taxon>
        <taxon>Halobacteria</taxon>
        <taxon>Halobacteriales</taxon>
        <taxon>Haladaptataceae</taxon>
        <taxon>Halorussus</taxon>
    </lineage>
</organism>
<dbReference type="GeneID" id="79302292"/>
<sequence length="239" mass="27544">MMVEEINVPHVYTDSNQLDGITKEYVCWLDLMGVRGTMSRSLETSAIDILNLHVAVDDAIDRDAVTHYPIMDGVYLTSDDKMSMLELLSDVFGKLAKDNIENRSAEYTYIPRASLSYGPILHGENISEDVNQDFVADSDYVESLLLGLPMIQAVENETKAPPFGIFIDKSARAFAPDGDEPIERVWHEWFRYVDDDISSLLYQTLEEYYEWCESNSYFLEYSKEDIEEHREMAEQYLLE</sequence>
<protein>
    <submittedName>
        <fullName evidence="1">Uncharacterized protein</fullName>
    </submittedName>
</protein>
<name>A0ABD5WPM1_9EURY</name>
<evidence type="ECO:0000313" key="2">
    <source>
        <dbReference type="Proteomes" id="UP001596407"/>
    </source>
</evidence>
<evidence type="ECO:0000313" key="1">
    <source>
        <dbReference type="EMBL" id="MFC7080993.1"/>
    </source>
</evidence>
<dbReference type="Proteomes" id="UP001596407">
    <property type="component" value="Unassembled WGS sequence"/>
</dbReference>